<dbReference type="Gene3D" id="3.40.50.1000">
    <property type="entry name" value="HAD superfamily/HAD-like"/>
    <property type="match status" value="1"/>
</dbReference>
<dbReference type="NCBIfam" id="TIGR01509">
    <property type="entry name" value="HAD-SF-IA-v3"/>
    <property type="match status" value="1"/>
</dbReference>
<dbReference type="SFLD" id="SFLDG01129">
    <property type="entry name" value="C1.5:_HAD__Beta-PGM__Phosphata"/>
    <property type="match status" value="1"/>
</dbReference>
<dbReference type="InterPro" id="IPR006439">
    <property type="entry name" value="HAD-SF_hydro_IA"/>
</dbReference>
<dbReference type="SUPFAM" id="SSF56784">
    <property type="entry name" value="HAD-like"/>
    <property type="match status" value="1"/>
</dbReference>
<sequence>MPELQIGTRAEPCGAILFDKDGTLLHFLQMWGGWSSSVLSMLEQHLTVMGAEFIGGKERVLGTTLDREGHVIGYDVRGPLAMGTIDETIGLLAWQLYAAGVPWDEAVMQVRHFSQTAMADLRSSRPAQAFPGLSVFLEQCRAAGLKLGVVTSDSRREAEEHLRWLGFRHYFDSVIGYDDVREGKPSPEMVMKACAEMGVAPAETVVIGDSSGDMLMGKQAGVRLKLGFAPDSKLTEHLADADLIFHSYEHLKVRDLNEFNVMEADKR</sequence>
<dbReference type="InterPro" id="IPR023214">
    <property type="entry name" value="HAD_sf"/>
</dbReference>
<reference evidence="1 2" key="1">
    <citation type="submission" date="2022-10" db="EMBL/GenBank/DDBJ databases">
        <title>Paenibacillus description and whole genome data of maize root bacterial community.</title>
        <authorList>
            <person name="Marton D."/>
            <person name="Farkas M."/>
            <person name="Cserhati M."/>
        </authorList>
    </citation>
    <scope>NUCLEOTIDE SEQUENCE [LARGE SCALE GENOMIC DNA]</scope>
    <source>
        <strain evidence="1 2">P96</strain>
    </source>
</reference>
<protein>
    <submittedName>
        <fullName evidence="1">HAD family hydrolase</fullName>
    </submittedName>
</protein>
<dbReference type="Proteomes" id="UP001241848">
    <property type="component" value="Unassembled WGS sequence"/>
</dbReference>
<dbReference type="RefSeq" id="WP_305752878.1">
    <property type="nucleotide sequence ID" value="NZ_JAPCKK010000001.1"/>
</dbReference>
<keyword evidence="1" id="KW-0378">Hydrolase</keyword>
<dbReference type="SFLD" id="SFLDS00003">
    <property type="entry name" value="Haloacid_Dehalogenase"/>
    <property type="match status" value="1"/>
</dbReference>
<comment type="caution">
    <text evidence="1">The sequence shown here is derived from an EMBL/GenBank/DDBJ whole genome shotgun (WGS) entry which is preliminary data.</text>
</comment>
<dbReference type="InterPro" id="IPR036412">
    <property type="entry name" value="HAD-like_sf"/>
</dbReference>
<dbReference type="EMBL" id="JAPCKK010000001">
    <property type="protein sequence ID" value="MDP4095239.1"/>
    <property type="molecule type" value="Genomic_DNA"/>
</dbReference>
<dbReference type="GO" id="GO:0016787">
    <property type="term" value="F:hydrolase activity"/>
    <property type="evidence" value="ECO:0007669"/>
    <property type="project" value="UniProtKB-KW"/>
</dbReference>
<name>A0ABT9FKJ1_9BACL</name>
<dbReference type="InterPro" id="IPR023198">
    <property type="entry name" value="PGP-like_dom2"/>
</dbReference>
<accession>A0ABT9FKJ1</accession>
<evidence type="ECO:0000313" key="2">
    <source>
        <dbReference type="Proteomes" id="UP001241848"/>
    </source>
</evidence>
<organism evidence="1 2">
    <name type="scientific">Paenibacillus zeirhizosphaerae</name>
    <dbReference type="NCBI Taxonomy" id="2987519"/>
    <lineage>
        <taxon>Bacteria</taxon>
        <taxon>Bacillati</taxon>
        <taxon>Bacillota</taxon>
        <taxon>Bacilli</taxon>
        <taxon>Bacillales</taxon>
        <taxon>Paenibacillaceae</taxon>
        <taxon>Paenibacillus</taxon>
    </lineage>
</organism>
<keyword evidence="2" id="KW-1185">Reference proteome</keyword>
<evidence type="ECO:0000313" key="1">
    <source>
        <dbReference type="EMBL" id="MDP4095239.1"/>
    </source>
</evidence>
<proteinExistence type="predicted"/>
<dbReference type="NCBIfam" id="TIGR01549">
    <property type="entry name" value="HAD-SF-IA-v1"/>
    <property type="match status" value="1"/>
</dbReference>
<gene>
    <name evidence="1" type="ORF">OIN60_00340</name>
</gene>
<dbReference type="InterPro" id="IPR050155">
    <property type="entry name" value="HAD-like_hydrolase_sf"/>
</dbReference>
<dbReference type="Pfam" id="PF00702">
    <property type="entry name" value="Hydrolase"/>
    <property type="match status" value="1"/>
</dbReference>
<dbReference type="Gene3D" id="1.10.150.240">
    <property type="entry name" value="Putative phosphatase, domain 2"/>
    <property type="match status" value="1"/>
</dbReference>
<dbReference type="PRINTS" id="PR00413">
    <property type="entry name" value="HADHALOGNASE"/>
</dbReference>
<dbReference type="PANTHER" id="PTHR43434:SF1">
    <property type="entry name" value="PHOSPHOGLYCOLATE PHOSPHATASE"/>
    <property type="match status" value="1"/>
</dbReference>
<dbReference type="PANTHER" id="PTHR43434">
    <property type="entry name" value="PHOSPHOGLYCOLATE PHOSPHATASE"/>
    <property type="match status" value="1"/>
</dbReference>